<keyword evidence="1" id="KW-0472">Membrane</keyword>
<dbReference type="AlphaFoldDB" id="A0A0P1GS13"/>
<dbReference type="EMBL" id="CYSF01000014">
    <property type="protein sequence ID" value="CUH85404.1"/>
    <property type="molecule type" value="Genomic_DNA"/>
</dbReference>
<dbReference type="RefSeq" id="WP_058319484.1">
    <property type="nucleotide sequence ID" value="NZ_CYSF01000014.1"/>
</dbReference>
<feature type="transmembrane region" description="Helical" evidence="1">
    <location>
        <begin position="38"/>
        <end position="59"/>
    </location>
</feature>
<reference evidence="3 4" key="1">
    <citation type="submission" date="2015-09" db="EMBL/GenBank/DDBJ databases">
        <authorList>
            <consortium name="Swine Surveillance"/>
        </authorList>
    </citation>
    <scope>NUCLEOTIDE SEQUENCE [LARGE SCALE GENOMIC DNA]</scope>
    <source>
        <strain evidence="3 4">CECT 8383</strain>
    </source>
</reference>
<dbReference type="STRING" id="340021.TM5383_02637"/>
<proteinExistence type="predicted"/>
<evidence type="ECO:0000256" key="1">
    <source>
        <dbReference type="SAM" id="Phobius"/>
    </source>
</evidence>
<evidence type="ECO:0000259" key="2">
    <source>
        <dbReference type="Pfam" id="PF11127"/>
    </source>
</evidence>
<keyword evidence="1" id="KW-1133">Transmembrane helix</keyword>
<protein>
    <recommendedName>
        <fullName evidence="2">Inner membrane protein YgaP-like transmembrane domain-containing protein</fullName>
    </recommendedName>
</protein>
<feature type="transmembrane region" description="Helical" evidence="1">
    <location>
        <begin position="12"/>
        <end position="32"/>
    </location>
</feature>
<dbReference type="Pfam" id="PF11127">
    <property type="entry name" value="YgaP-like_TM"/>
    <property type="match status" value="1"/>
</dbReference>
<accession>A0A0P1GS13</accession>
<keyword evidence="4" id="KW-1185">Reference proteome</keyword>
<dbReference type="InterPro" id="IPR021309">
    <property type="entry name" value="YgaP-like_TM"/>
</dbReference>
<sequence>MFANNVGGADKILRIVLGTLLLIGAIMGYGIWMWIGVIPLVTGLFGTCPLYSILGFSTCSMKK</sequence>
<evidence type="ECO:0000313" key="4">
    <source>
        <dbReference type="Proteomes" id="UP000051681"/>
    </source>
</evidence>
<organism evidence="3 4">
    <name type="scientific">Thalassovita mediterranea</name>
    <dbReference type="NCBI Taxonomy" id="340021"/>
    <lineage>
        <taxon>Bacteria</taxon>
        <taxon>Pseudomonadati</taxon>
        <taxon>Pseudomonadota</taxon>
        <taxon>Alphaproteobacteria</taxon>
        <taxon>Rhodobacterales</taxon>
        <taxon>Roseobacteraceae</taxon>
        <taxon>Thalassovita</taxon>
    </lineage>
</organism>
<keyword evidence="1" id="KW-0812">Transmembrane</keyword>
<feature type="domain" description="Inner membrane protein YgaP-like transmembrane" evidence="2">
    <location>
        <begin position="4"/>
        <end position="62"/>
    </location>
</feature>
<dbReference type="Proteomes" id="UP000051681">
    <property type="component" value="Unassembled WGS sequence"/>
</dbReference>
<dbReference type="OrthoDB" id="9804804at2"/>
<evidence type="ECO:0000313" key="3">
    <source>
        <dbReference type="EMBL" id="CUH85404.1"/>
    </source>
</evidence>
<name>A0A0P1GS13_9RHOB</name>
<gene>
    <name evidence="3" type="ORF">TM5383_02637</name>
</gene>